<dbReference type="FunFam" id="1.10.1200.10:FF:000005">
    <property type="entry name" value="Nonribosomal peptide synthetase 1"/>
    <property type="match status" value="1"/>
</dbReference>
<dbReference type="Pfam" id="PF00668">
    <property type="entry name" value="Condensation"/>
    <property type="match status" value="4"/>
</dbReference>
<dbReference type="CDD" id="cd19545">
    <property type="entry name" value="FUM14_C_NRPS-like"/>
    <property type="match status" value="3"/>
</dbReference>
<dbReference type="SUPFAM" id="SSF56801">
    <property type="entry name" value="Acetyl-CoA synthetase-like"/>
    <property type="match status" value="4"/>
</dbReference>
<dbReference type="SMART" id="SM00823">
    <property type="entry name" value="PKS_PP"/>
    <property type="match status" value="2"/>
</dbReference>
<dbReference type="SUPFAM" id="SSF52777">
    <property type="entry name" value="CoA-dependent acyltransferases"/>
    <property type="match status" value="8"/>
</dbReference>
<dbReference type="InterPro" id="IPR036736">
    <property type="entry name" value="ACP-like_sf"/>
</dbReference>
<dbReference type="PANTHER" id="PTHR45527">
    <property type="entry name" value="NONRIBOSOMAL PEPTIDE SYNTHETASE"/>
    <property type="match status" value="1"/>
</dbReference>
<dbReference type="PROSITE" id="PS00012">
    <property type="entry name" value="PHOSPHOPANTETHEINE"/>
    <property type="match status" value="2"/>
</dbReference>
<dbReference type="OrthoDB" id="416786at2759"/>
<dbReference type="Pfam" id="PF00550">
    <property type="entry name" value="PP-binding"/>
    <property type="match status" value="4"/>
</dbReference>
<name>A0A2P7YDG5_9PEZI</name>
<dbReference type="Gene3D" id="3.40.50.12780">
    <property type="entry name" value="N-terminal domain of ligase-like"/>
    <property type="match status" value="4"/>
</dbReference>
<dbReference type="NCBIfam" id="NF003417">
    <property type="entry name" value="PRK04813.1"/>
    <property type="match status" value="4"/>
</dbReference>
<dbReference type="Pfam" id="PF00501">
    <property type="entry name" value="AMP-binding"/>
    <property type="match status" value="4"/>
</dbReference>
<dbReference type="GO" id="GO:0016874">
    <property type="term" value="F:ligase activity"/>
    <property type="evidence" value="ECO:0007669"/>
    <property type="project" value="UniProtKB-KW"/>
</dbReference>
<dbReference type="InterPro" id="IPR020845">
    <property type="entry name" value="AMP-binding_CS"/>
</dbReference>
<gene>
    <name evidence="5" type="ORF">B9Z65_8339</name>
</gene>
<evidence type="ECO:0000313" key="5">
    <source>
        <dbReference type="EMBL" id="PSK34013.1"/>
    </source>
</evidence>
<keyword evidence="6" id="KW-1185">Reference proteome</keyword>
<dbReference type="PANTHER" id="PTHR45527:SF16">
    <property type="entry name" value="NONRIBOSOMAL PEPTIDE SYNTHASE ATNA-RELATED"/>
    <property type="match status" value="1"/>
</dbReference>
<keyword evidence="1" id="KW-0596">Phosphopantetheine</keyword>
<dbReference type="InterPro" id="IPR000873">
    <property type="entry name" value="AMP-dep_synth/lig_dom"/>
</dbReference>
<dbReference type="PROSITE" id="PS00455">
    <property type="entry name" value="AMP_BINDING"/>
    <property type="match status" value="3"/>
</dbReference>
<dbReference type="GO" id="GO:0044550">
    <property type="term" value="P:secondary metabolite biosynthetic process"/>
    <property type="evidence" value="ECO:0007669"/>
    <property type="project" value="TreeGrafter"/>
</dbReference>
<dbReference type="STRING" id="40998.A0A2P7YDG5"/>
<evidence type="ECO:0000256" key="1">
    <source>
        <dbReference type="ARBA" id="ARBA00022450"/>
    </source>
</evidence>
<comment type="caution">
    <text evidence="5">The sequence shown here is derived from an EMBL/GenBank/DDBJ whole genome shotgun (WGS) entry which is preliminary data.</text>
</comment>
<proteinExistence type="predicted"/>
<keyword evidence="3" id="KW-0436">Ligase</keyword>
<dbReference type="PROSITE" id="PS50075">
    <property type="entry name" value="CARRIER"/>
    <property type="match status" value="4"/>
</dbReference>
<keyword evidence="2" id="KW-0597">Phosphoprotein</keyword>
<reference evidence="5 6" key="1">
    <citation type="submission" date="2017-05" db="EMBL/GenBank/DDBJ databases">
        <title>Draft genome sequence of Elsinoe australis.</title>
        <authorList>
            <person name="Cheng Q."/>
        </authorList>
    </citation>
    <scope>NUCLEOTIDE SEQUENCE [LARGE SCALE GENOMIC DNA]</scope>
    <source>
        <strain evidence="5 6">NL1</strain>
    </source>
</reference>
<dbReference type="InterPro" id="IPR042099">
    <property type="entry name" value="ANL_N_sf"/>
</dbReference>
<dbReference type="EMBL" id="NHZQ01000447">
    <property type="protein sequence ID" value="PSK34013.1"/>
    <property type="molecule type" value="Genomic_DNA"/>
</dbReference>
<organism evidence="5 6">
    <name type="scientific">Elsinoe australis</name>
    <dbReference type="NCBI Taxonomy" id="40998"/>
    <lineage>
        <taxon>Eukaryota</taxon>
        <taxon>Fungi</taxon>
        <taxon>Dikarya</taxon>
        <taxon>Ascomycota</taxon>
        <taxon>Pezizomycotina</taxon>
        <taxon>Dothideomycetes</taxon>
        <taxon>Dothideomycetidae</taxon>
        <taxon>Myriangiales</taxon>
        <taxon>Elsinoaceae</taxon>
        <taxon>Elsinoe</taxon>
    </lineage>
</organism>
<dbReference type="GO" id="GO:0031177">
    <property type="term" value="F:phosphopantetheine binding"/>
    <property type="evidence" value="ECO:0007669"/>
    <property type="project" value="InterPro"/>
</dbReference>
<dbReference type="InterPro" id="IPR023213">
    <property type="entry name" value="CAT-like_dom_sf"/>
</dbReference>
<dbReference type="InterPro" id="IPR009081">
    <property type="entry name" value="PP-bd_ACP"/>
</dbReference>
<dbReference type="GO" id="GO:0043041">
    <property type="term" value="P:amino acid activation for nonribosomal peptide biosynthetic process"/>
    <property type="evidence" value="ECO:0007669"/>
    <property type="project" value="TreeGrafter"/>
</dbReference>
<dbReference type="Gene3D" id="1.10.1200.10">
    <property type="entry name" value="ACP-like"/>
    <property type="match status" value="5"/>
</dbReference>
<dbReference type="Gene3D" id="3.30.559.30">
    <property type="entry name" value="Nonribosomal peptide synthetase, condensation domain"/>
    <property type="match status" value="4"/>
</dbReference>
<feature type="domain" description="Carrier" evidence="4">
    <location>
        <begin position="3781"/>
        <end position="3857"/>
    </location>
</feature>
<dbReference type="InterPro" id="IPR045851">
    <property type="entry name" value="AMP-bd_C_sf"/>
</dbReference>
<sequence length="4426" mass="491275">MVGVLITEASTLLWQILPTSTPQSPFNDATIDTSPDHMTMEQHMENDMTSTDMHSNIHQLLSAKAKAQPEDLAVCSWDGSFTFRELDHISSCLAQLLLSKIVGRGQLVPFLFAKSKWAVVAMFAVLKSGNAFVPLDPNSPRRHRDRILEKVNASVVLTSSTFVKTEGDLDYIVVDEALLAPMLTPDPPLLGTVAPDMAAFVMFTSGSTGEPAGVVIQHEAMVAAARSYAPHFCLGRSTRMLQVTSYIWLPCSVEVIATLLFGGRVCIPSDEDRSINLEGFMKSHAIDTAVMTPSMLSSLDPDFATSLKVLGVGGEKITQTLVDNWAAKVDLVLAYGSTETNLCLVQHIQSGPLQVRAIPIGCRAMVVDPEDRSKPLQVGMVGELLIESAALAQGYLNDPDRTTNKFLPSASWSSGPKSGTRTRLCATGDLAEMNSDGTFKFHGRIDKAVKIRGQKVNPDGVMAIMQRYLPRHMTLAVEPATLAGDAETTHLVAFVGTTDALDDPANADYCSPQTKTALQSLLRQLGQELPSYLIPTGILPLTELPLNSSGKIDRNKLLSFCSTWTPQQLACLLYGTLNLEPPRSSFEILLHGLWCKHLALGQDELGLDSHFIRSGGHSLLAIRIASEARKLGFDLSIDAFIRCPVLRDLAACLEPLTPALVWPSAFSLLSHHGNSKECLDEIRDRYHISRTQLEDVYPATPTQTGMIAATMRRPEAFVAQIVSKLETSIDLERFKLSWQAVVSKNAILRTIILSLATGMVQVVLRQAIPWRETQMALGEYLEEDRRAPLILDEELLRFGLVNDQGSIHFVMTAHHALFDAWSITIIFEQFRSVFLGKQHDSLPPYSLFVRHVLEGSSASKKSFWIRYLDQANVINFPVSQSFVDHIRPKTRIKRAIGFERMRHLETTDASIVHAAWALLLSEHTSENDIIFGTVLSGRIDSLEHLDRLPGPTIFTVPLRVNTERNQDVANYLLQVQGHLQDITTNGQLSLHEISRLGVHPKHACQFQTLLIIQMVEESPQILGTDVQVGSWMESSQHAITLECNIRKDHLDCDLSFDERIIGIGQIDLLLSQFEILLNYLSGKEEAHLLKDVHCFSLHDHRQIIEWNTTGFEPALCGSVQSIHRRSLETPKAQAVVSWDGKIIYAELDHLSNLLAAYLSAELAIGHACTVPLLFEKSLWVVVAMLGVWKTGAAWILLDISHPEHWLEKVMKQVNAELLLTSERGSKMLPEFAKHLVVDGTFLSTLQYSSYVNRSRLQDTAFVLYTSGSTGEPKLIPHDHQAYLAGLLARLRIMHRDETSRVLQFSSYGFDAAIEDIISTLIVGGTVFIPSDHDRDNKMEEFARANRITHLDLTPSLALTLDPDRFPFLQVLTLGGEAVTESHRDLWASRVILINAYGPSEIAITSHTKVIRPEDDPGEVGPGCGCWTWITLPDNHNQLQAIGCVGELLLEGPILSRGYLNNPIQTRTAFISDLGWAGKSANPRVFYKTGDLAKYTPDGSVQLLGRKDTQTKLRGQRVELSQVEHFVRTGLPFCIDIVAELVALQQHQVTKSLVVFVTLREDLAQVHERRAELYGILTQQLPNHMVPVAIIVLEKLPMGITGKVDRTSLAGVAQSTTCRDIVYLDDKNRALKLRELLKGPVERSLGDLFAQSLGLTLPQIDRMSHFIHAGGDSILAMKMVALAYNNDLKLDLTVEKIFRYPVLKDLAQAITSRSQPKQETVAKPFELLRSDHFGTWKPYKWLSEALDIGEGLVEDAYPCSPLQAGLMALSTVNPGNYVSQQVFTLNSDLNMKRFKDAWKSFASQTAILRTRILQTETEMLQVVIRDPIAWADHRNLNAYLEQDKQLGMFVGQALVRYALIEEEEQTYFVLTIHHALYDGWSLSLMLERVADLYLQRTSSDCCVQYNVFVKFLSTLNREKHSLYWEAYLRGSEEQSLTLTVRLPEKRLPKITTATAFQAAWGLVASHHLDTRDTIFGNTRAGRSAPIANVSHLVGPTFTTVPVRIRYDEAETIGSYLSRVQEESFSSIPHEHLGLQNIKAISADTEAACKFSTLLVIHPQGQDQTVQELFTNHQTRGDISQFNPTTLMIQFIPSSATIWNVNASFDSSAVEGHQLRRLLCQTEHVARQLLTLDQGQCLQDVELVSNKDREEIMAWNNNGHTPTSEQYCVQDLISKQAQSRPKAQAVHSWDGSLTYVDLEDLSSRLAQALKVEGVSQEDIILLYFEKSYLTVVSMLAVWKAGAVVVMLDPSHPHARLKAIADETRASMILTFSRGRVSFLPSYMQIIDISKSYLEALSAAPSCPDTISPSSLATVIFTSGSTGHPKGILLEHSAVATSVFAHGPAMNVNRTSRVFQFASYAFDMALYDICTTLVMGGCICIPSEQDRMERLPEVLTELGANWAFFTPSTLSTFQPYDTPTLATIVVGGEFVSQDIINTWVDRVSLFQCSGPAETTTCLAGRMTRSIPRNCIGKPCGVLCWVVEVSDPNRLAPLGTVGEMVLDGPTLARGYLRNPDSEAFISARQMRWARDILPSSKSERRMYKTGDLVQQNTDGTFNLIGRKDGQVKLRGQRVEFGEIEHCINQFLPEVKAIAAVIVPRNGNARAELAAFVSPTLLDTGDPCRVAKTPKDFREKQTGLQDYLAMHLPRYMVPSRIIYLAGIPLNSSGKVDRKVVNALGCSLSVLDLDALEVCHNSESTPLNAEEALLRKMWTSVLNINHDAIHAGSHFMRHGGDSITAMRLVVVARNHGKLLTVQDIFRKPTLRHMAACLSELPTSDSITSGTPESDNGDSRSLQQFMRELGLEQILQQCGVREEDIEDVYPCTALQEGLMCLSAESPGVYTAQDVFELGTSVDVRIFKAACARVAEVAPILRTCLVQLRDQRIVQAVLRPGISWDSAEDVETYLQRDREAPIGFGTPLVRWALVNHDERRYFVWTRHHAAYDGDSYTLALDAIEEAYATSGDAFLAKSRLDFKAFVSHIRSLRHEYSAEYWKATLRDVSSPRSLVIKSNSEPLVPASLRHTCACHMPSESAITTATRIRAALALIQARASGSEDVLFCEITSGRDVSLPGIESLIAPTFASVPLRLTLQDNSENVEDLLARVQDQVVDRIPHQHFGLQNIMRLHPSFREVCQFQTLLSIQPHTHNLRDDSILRPLRSESHAGFYTHPLTLICETGKDQIQFNAHFNAAKLSEREVSGLLQQLGHVISQFCAVLPAHTTIGDVDLILPSQLAHMASQNEKLKVPAVSACIHRVFEAQVSLYPNAVAIACHEVNWTYLELDSRATKLAIHLQSLGVRQETLVPIFIGKSPWFVLAVLAILKAGGAYVGLDPSHQANRTVEIIRETRGFLVLSTATYHASLGTTRLPVIELSDQYLASLSKTADTLTDCAKPENAAMVVFTSGSTGTPKGIVLEHSAICSAISIQAPALSIGPGVRTLHFASPAWDVLIAEVFMPLMTGGCVCIPSDDERDNDLPKACRFLQPNWMLLTPKVLAPYHPSDFPSVRTLVTGGEIATSSVLEAWCNMPDRFINIYGPAECSLFCIWNQRHGKSGGPKRIGVGLTAQLWVVHPDNHDILLPPGSVGELLIEGPVLARAYLHDAAKTECAFISDPKWARSSNRSSVRRLYKTGDLVRQNHDNTFDIIGRKDNQIKINSQRFDPGEVENAIRQLLPPEWTSVVDKIEPNTNSSVPCLVAFITTSKQLTKMDDRDSLLMEMDTPQQNRLAQLRKDLVKSVPSFMIPALYIPLHKLPVNSNQKLDRTRLRKLAQELTEAQHMRFHQREDGRRPAEGPEEEVLVALWSSILDVPDNKIAGSDNFFVLGGDSIRAMKLASSARSKGMDLSVKQIFKNPVLSDMAGLLPIDGISIPQATTTSPPLKDDQHTRQEPHIEAVCKQLSLLQTDVKAVYPATGYQQQTIAATLLSTRGLLGYFFFTANQAVDVEKLKQALDGLVSTHDILRTVFVQHHGELYQAVLHNVFTGIHTYETDRDTLSVARQICRQDLSKPLSLTEVFTRFFLVKNIDSDIHTLVIRLSHSQYDGLCIPHLWYSIHQSYSGTLMAIPEPRFSTYIGKWQAARCFDWQPYWSGVLNHASPTYLVRRSRPAYRRLEDEVPRVIRKAPLAVQHTRNFTTSTYMRAAWALTLMELLGVSDVVFLSTVSGRNVSMAGVEAVIGACINIVPVRSEVLPSTTVHDLLDQVHRQLTESISYELTDLREIIRHCTAWPRWVRVGSIIQHDDHISAAPPFQLGFTVYETASFCNPTEISDVAIHTSLEESELVLRATSLSAEIDMQSLDFVLGAFAEKIRMVYSDAMTAMPAAKSLTLAFPLLAAEPAVVGKLLSNTTGEVDALDEMMDSLRRLWSEALKAPFQAGQYAVADSFFDVGGDLVSVAYLTSSLQRQGYCVVMEDIIARPHLGEMAELLFSLQSRRGVELEQ</sequence>
<dbReference type="InterPro" id="IPR020806">
    <property type="entry name" value="PKS_PP-bd"/>
</dbReference>
<dbReference type="SUPFAM" id="SSF47336">
    <property type="entry name" value="ACP-like"/>
    <property type="match status" value="5"/>
</dbReference>
<accession>A0A2P7YDG5</accession>
<dbReference type="InterPro" id="IPR001242">
    <property type="entry name" value="Condensation_dom"/>
</dbReference>
<dbReference type="CDD" id="cd05918">
    <property type="entry name" value="A_NRPS_SidN3_like"/>
    <property type="match status" value="4"/>
</dbReference>
<evidence type="ECO:0000256" key="2">
    <source>
        <dbReference type="ARBA" id="ARBA00022553"/>
    </source>
</evidence>
<feature type="domain" description="Carrier" evidence="4">
    <location>
        <begin position="581"/>
        <end position="657"/>
    </location>
</feature>
<dbReference type="InterPro" id="IPR006162">
    <property type="entry name" value="Ppantetheine_attach_site"/>
</dbReference>
<dbReference type="Proteomes" id="UP000243723">
    <property type="component" value="Unassembled WGS sequence"/>
</dbReference>
<feature type="domain" description="Carrier" evidence="4">
    <location>
        <begin position="2695"/>
        <end position="2771"/>
    </location>
</feature>
<protein>
    <submittedName>
        <fullName evidence="5">Nonribosomal peptide synthetase 2</fullName>
    </submittedName>
</protein>
<dbReference type="Gene3D" id="3.30.300.30">
    <property type="match status" value="4"/>
</dbReference>
<feature type="domain" description="Carrier" evidence="4">
    <location>
        <begin position="1638"/>
        <end position="1713"/>
    </location>
</feature>
<evidence type="ECO:0000256" key="3">
    <source>
        <dbReference type="ARBA" id="ARBA00022598"/>
    </source>
</evidence>
<evidence type="ECO:0000259" key="4">
    <source>
        <dbReference type="PROSITE" id="PS50075"/>
    </source>
</evidence>
<dbReference type="Gene3D" id="3.30.559.10">
    <property type="entry name" value="Chloramphenicol acetyltransferase-like domain"/>
    <property type="match status" value="4"/>
</dbReference>
<dbReference type="GO" id="GO:0005737">
    <property type="term" value="C:cytoplasm"/>
    <property type="evidence" value="ECO:0007669"/>
    <property type="project" value="TreeGrafter"/>
</dbReference>
<dbReference type="FunFam" id="3.30.300.30:FF:000015">
    <property type="entry name" value="Nonribosomal peptide synthase SidD"/>
    <property type="match status" value="4"/>
</dbReference>
<evidence type="ECO:0000313" key="6">
    <source>
        <dbReference type="Proteomes" id="UP000243723"/>
    </source>
</evidence>